<dbReference type="AlphaFoldDB" id="F0SJE7"/>
<dbReference type="PANTHER" id="PTHR43524">
    <property type="entry name" value="RADICAL SAM SUPERFAMILY PROTEIN"/>
    <property type="match status" value="1"/>
</dbReference>
<dbReference type="InterPro" id="IPR058240">
    <property type="entry name" value="rSAM_sf"/>
</dbReference>
<dbReference type="Gene3D" id="3.20.20.70">
    <property type="entry name" value="Aldolase class I"/>
    <property type="match status" value="1"/>
</dbReference>
<evidence type="ECO:0000313" key="8">
    <source>
        <dbReference type="EMBL" id="ADY59722.1"/>
    </source>
</evidence>
<comment type="cofactor">
    <cofactor evidence="1">
        <name>[4Fe-4S] cluster</name>
        <dbReference type="ChEBI" id="CHEBI:49883"/>
    </cofactor>
</comment>
<dbReference type="InterPro" id="IPR007197">
    <property type="entry name" value="rSAM"/>
</dbReference>
<evidence type="ECO:0000256" key="2">
    <source>
        <dbReference type="ARBA" id="ARBA00022691"/>
    </source>
</evidence>
<dbReference type="PANTHER" id="PTHR43524:SF1">
    <property type="entry name" value="RADICAL SAM SUPERFAMILY PROTEIN"/>
    <property type="match status" value="1"/>
</dbReference>
<dbReference type="OrthoDB" id="9782387at2"/>
<dbReference type="SUPFAM" id="SSF102114">
    <property type="entry name" value="Radical SAM enzymes"/>
    <property type="match status" value="1"/>
</dbReference>
<keyword evidence="9" id="KW-1185">Reference proteome</keyword>
<name>F0SJE7_RUBBR</name>
<protein>
    <submittedName>
        <fullName evidence="8">Radical SAM domain protein</fullName>
    </submittedName>
</protein>
<dbReference type="Proteomes" id="UP000006860">
    <property type="component" value="Chromosome"/>
</dbReference>
<sequence length="433" mass="49112">MYLRLAKRLLLESDKRLLWKLTRIMGMKAAWSVQQHKARLKKGEYFPPFLYISVINSCNLRCQGCWVDVAAKQQRIEPEAFHRLINEAKAEGNVFFGIVGGEPFMHSDLLDMLAEHPDCYFQIFTNGHFITPEVAARIRKLGNITPLISVEGNEIVSDERRGRAGVYDKTLNGIQNCLNEKIFTGVCTSLCQTNIDDLLNDAWVDRLIEMGVMYTWFHVYRPMGPNASPDLCLTPEQQLRARKFVVETRAKKPIIVVDAYFDGEGQALCPAATGITHHINPWGDIEPCPIIQFSTESIHEEGRTIKEKINGSAFLREFRELAADTTRGCIVLERPDLLADLVERHGAKDVTARKTAFGELQAMQVRTSQFNPELQVPEKSWAYRIAKRFWFNDFGVYRQKDHTRNSAPAMLKRGDAPTPTSPAPASTLVELES</sequence>
<dbReference type="GO" id="GO:0046872">
    <property type="term" value="F:metal ion binding"/>
    <property type="evidence" value="ECO:0007669"/>
    <property type="project" value="UniProtKB-KW"/>
</dbReference>
<reference evidence="9" key="1">
    <citation type="submission" date="2011-02" db="EMBL/GenBank/DDBJ databases">
        <title>The complete genome of Planctomyces brasiliensis DSM 5305.</title>
        <authorList>
            <person name="Lucas S."/>
            <person name="Copeland A."/>
            <person name="Lapidus A."/>
            <person name="Bruce D."/>
            <person name="Goodwin L."/>
            <person name="Pitluck S."/>
            <person name="Kyrpides N."/>
            <person name="Mavromatis K."/>
            <person name="Pagani I."/>
            <person name="Ivanova N."/>
            <person name="Ovchinnikova G."/>
            <person name="Lu M."/>
            <person name="Detter J.C."/>
            <person name="Han C."/>
            <person name="Land M."/>
            <person name="Hauser L."/>
            <person name="Markowitz V."/>
            <person name="Cheng J.-F."/>
            <person name="Hugenholtz P."/>
            <person name="Woyke T."/>
            <person name="Wu D."/>
            <person name="Tindall B."/>
            <person name="Pomrenke H.G."/>
            <person name="Brambilla E."/>
            <person name="Klenk H.-P."/>
            <person name="Eisen J.A."/>
        </authorList>
    </citation>
    <scope>NUCLEOTIDE SEQUENCE [LARGE SCALE GENOMIC DNA]</scope>
    <source>
        <strain evidence="9">ATCC 49424 / DSM 5305 / JCM 21570 / NBRC 103401 / IFAM 1448</strain>
    </source>
</reference>
<dbReference type="PROSITE" id="PS51918">
    <property type="entry name" value="RADICAL_SAM"/>
    <property type="match status" value="1"/>
</dbReference>
<feature type="domain" description="Radical SAM core" evidence="7">
    <location>
        <begin position="44"/>
        <end position="264"/>
    </location>
</feature>
<dbReference type="CDD" id="cd01335">
    <property type="entry name" value="Radical_SAM"/>
    <property type="match status" value="1"/>
</dbReference>
<evidence type="ECO:0000313" key="9">
    <source>
        <dbReference type="Proteomes" id="UP000006860"/>
    </source>
</evidence>
<evidence type="ECO:0000259" key="7">
    <source>
        <dbReference type="PROSITE" id="PS51918"/>
    </source>
</evidence>
<gene>
    <name evidence="8" type="ordered locus">Plabr_2119</name>
</gene>
<dbReference type="SFLD" id="SFLDG01067">
    <property type="entry name" value="SPASM/twitch_domain_containing"/>
    <property type="match status" value="1"/>
</dbReference>
<keyword evidence="2" id="KW-0949">S-adenosyl-L-methionine</keyword>
<dbReference type="GO" id="GO:0051536">
    <property type="term" value="F:iron-sulfur cluster binding"/>
    <property type="evidence" value="ECO:0007669"/>
    <property type="project" value="UniProtKB-KW"/>
</dbReference>
<keyword evidence="4" id="KW-0408">Iron</keyword>
<dbReference type="RefSeq" id="WP_013628447.1">
    <property type="nucleotide sequence ID" value="NC_015174.1"/>
</dbReference>
<keyword evidence="3" id="KW-0479">Metal-binding</keyword>
<dbReference type="STRING" id="756272.Plabr_2119"/>
<evidence type="ECO:0000256" key="3">
    <source>
        <dbReference type="ARBA" id="ARBA00022723"/>
    </source>
</evidence>
<dbReference type="HOGENOM" id="CLU_044700_0_0_0"/>
<evidence type="ECO:0000256" key="4">
    <source>
        <dbReference type="ARBA" id="ARBA00023004"/>
    </source>
</evidence>
<accession>F0SJE7</accession>
<dbReference type="EMBL" id="CP002546">
    <property type="protein sequence ID" value="ADY59722.1"/>
    <property type="molecule type" value="Genomic_DNA"/>
</dbReference>
<keyword evidence="5" id="KW-0411">Iron-sulfur</keyword>
<dbReference type="InterPro" id="IPR013785">
    <property type="entry name" value="Aldolase_TIM"/>
</dbReference>
<feature type="region of interest" description="Disordered" evidence="6">
    <location>
        <begin position="408"/>
        <end position="433"/>
    </location>
</feature>
<evidence type="ECO:0000256" key="5">
    <source>
        <dbReference type="ARBA" id="ARBA00023014"/>
    </source>
</evidence>
<organism evidence="8 9">
    <name type="scientific">Rubinisphaera brasiliensis (strain ATCC 49424 / DSM 5305 / JCM 21570 / IAM 15109 / NBRC 103401 / IFAM 1448)</name>
    <name type="common">Planctomyces brasiliensis</name>
    <dbReference type="NCBI Taxonomy" id="756272"/>
    <lineage>
        <taxon>Bacteria</taxon>
        <taxon>Pseudomonadati</taxon>
        <taxon>Planctomycetota</taxon>
        <taxon>Planctomycetia</taxon>
        <taxon>Planctomycetales</taxon>
        <taxon>Planctomycetaceae</taxon>
        <taxon>Rubinisphaera</taxon>
    </lineage>
</organism>
<evidence type="ECO:0000256" key="6">
    <source>
        <dbReference type="SAM" id="MobiDB-lite"/>
    </source>
</evidence>
<proteinExistence type="predicted"/>
<dbReference type="eggNOG" id="COG0535">
    <property type="taxonomic scope" value="Bacteria"/>
</dbReference>
<dbReference type="SFLD" id="SFLDS00029">
    <property type="entry name" value="Radical_SAM"/>
    <property type="match status" value="1"/>
</dbReference>
<evidence type="ECO:0000256" key="1">
    <source>
        <dbReference type="ARBA" id="ARBA00001966"/>
    </source>
</evidence>
<dbReference type="GO" id="GO:0003824">
    <property type="term" value="F:catalytic activity"/>
    <property type="evidence" value="ECO:0007669"/>
    <property type="project" value="InterPro"/>
</dbReference>
<dbReference type="Pfam" id="PF04055">
    <property type="entry name" value="Radical_SAM"/>
    <property type="match status" value="1"/>
</dbReference>
<dbReference type="KEGG" id="pbs:Plabr_2119"/>